<reference evidence="8 9" key="1">
    <citation type="submission" date="2019-03" db="EMBL/GenBank/DDBJ databases">
        <title>The genome sequence of Nitrosococcus wardiae strain D1FHST reveals the archetypal metabolic capacity of ammonia-oxidizing Gammaproteobacteria.</title>
        <authorList>
            <person name="Wang L."/>
            <person name="Lim C.K."/>
            <person name="Hanson T.E."/>
            <person name="Dang H."/>
            <person name="Klotz M.G."/>
        </authorList>
    </citation>
    <scope>NUCLEOTIDE SEQUENCE [LARGE SCALE GENOMIC DNA]</scope>
    <source>
        <strain evidence="8 9">D1FHS</strain>
    </source>
</reference>
<keyword evidence="9" id="KW-1185">Reference proteome</keyword>
<dbReference type="RefSeq" id="WP_134358029.1">
    <property type="nucleotide sequence ID" value="NZ_CP038033.1"/>
</dbReference>
<dbReference type="PANTHER" id="PTHR35604:SF2">
    <property type="entry name" value="TRANSPOSASE INSH FOR INSERTION SEQUENCE ELEMENT IS5A-RELATED"/>
    <property type="match status" value="1"/>
</dbReference>
<name>A0A4P7BXF8_9GAMM</name>
<comment type="similarity">
    <text evidence="2">Belongs to the transposase 11 family.</text>
</comment>
<feature type="domain" description="Transposase InsH N-terminal" evidence="7">
    <location>
        <begin position="12"/>
        <end position="109"/>
    </location>
</feature>
<feature type="domain" description="Transposase IS4-like" evidence="6">
    <location>
        <begin position="138"/>
        <end position="327"/>
    </location>
</feature>
<dbReference type="GO" id="GO:0006313">
    <property type="term" value="P:DNA transposition"/>
    <property type="evidence" value="ECO:0007669"/>
    <property type="project" value="InterPro"/>
</dbReference>
<dbReference type="GO" id="GO:0004803">
    <property type="term" value="F:transposase activity"/>
    <property type="evidence" value="ECO:0007669"/>
    <property type="project" value="InterPro"/>
</dbReference>
<dbReference type="GO" id="GO:0003677">
    <property type="term" value="F:DNA binding"/>
    <property type="evidence" value="ECO:0007669"/>
    <property type="project" value="UniProtKB-KW"/>
</dbReference>
<gene>
    <name evidence="8" type="ORF">E3U44_10190</name>
</gene>
<evidence type="ECO:0000256" key="1">
    <source>
        <dbReference type="ARBA" id="ARBA00003544"/>
    </source>
</evidence>
<evidence type="ECO:0000256" key="2">
    <source>
        <dbReference type="ARBA" id="ARBA00010075"/>
    </source>
</evidence>
<sequence length="341" mass="39993">MQPSFFDLDDRYKKLNERDALIGLDKLIDWEGFRETLQRCREKARKSAAGRKGFDVVLMFKALVLQDLYNLSDEELEFQIRDRYSFCRFLGLTPEDRVPDAKTIWLFREQLTEKGLIKALFEDFEWQLEEKGFKAKKGQIVDASLVSAPIQRNSREENTQIKRGEIPQRFEANPHVKRQKDVEARWTEKNGQKHDGYKDHLVIDNEYKLIRNFEVTSAEVHDSQVFFELLSENTSKEVWADSAYRSEENEWMLKAGGYRSQVHRKGYRNRPLNKRAQQSNRRKSRIRARVEPVFGSMENEMGGLFLRVIGLARAKTKIGLMNLVYNLKRCVSLCRRGLSAA</sequence>
<dbReference type="Pfam" id="PF05598">
    <property type="entry name" value="DUF772"/>
    <property type="match status" value="1"/>
</dbReference>
<dbReference type="InterPro" id="IPR002559">
    <property type="entry name" value="Transposase_11"/>
</dbReference>
<evidence type="ECO:0000256" key="3">
    <source>
        <dbReference type="ARBA" id="ARBA00022578"/>
    </source>
</evidence>
<evidence type="ECO:0000313" key="9">
    <source>
        <dbReference type="Proteomes" id="UP000294325"/>
    </source>
</evidence>
<evidence type="ECO:0000313" key="8">
    <source>
        <dbReference type="EMBL" id="QBQ54838.1"/>
    </source>
</evidence>
<accession>A0A4P7BXF8</accession>
<evidence type="ECO:0000256" key="4">
    <source>
        <dbReference type="ARBA" id="ARBA00023125"/>
    </source>
</evidence>
<proteinExistence type="inferred from homology"/>
<evidence type="ECO:0000259" key="7">
    <source>
        <dbReference type="Pfam" id="PF05598"/>
    </source>
</evidence>
<dbReference type="NCBIfam" id="NF033581">
    <property type="entry name" value="transpos_IS5_4"/>
    <property type="match status" value="1"/>
</dbReference>
<dbReference type="OrthoDB" id="5761311at2"/>
<dbReference type="Pfam" id="PF01609">
    <property type="entry name" value="DDE_Tnp_1"/>
    <property type="match status" value="1"/>
</dbReference>
<comment type="function">
    <text evidence="1">Involved in the transposition of the insertion sequence IS5.</text>
</comment>
<dbReference type="InterPro" id="IPR047959">
    <property type="entry name" value="Transpos_IS5"/>
</dbReference>
<dbReference type="Proteomes" id="UP000294325">
    <property type="component" value="Chromosome"/>
</dbReference>
<evidence type="ECO:0000259" key="6">
    <source>
        <dbReference type="Pfam" id="PF01609"/>
    </source>
</evidence>
<keyword evidence="3" id="KW-0815">Transposition</keyword>
<organism evidence="8 9">
    <name type="scientific">Nitrosococcus wardiae</name>
    <dbReference type="NCBI Taxonomy" id="1814290"/>
    <lineage>
        <taxon>Bacteria</taxon>
        <taxon>Pseudomonadati</taxon>
        <taxon>Pseudomonadota</taxon>
        <taxon>Gammaproteobacteria</taxon>
        <taxon>Chromatiales</taxon>
        <taxon>Chromatiaceae</taxon>
        <taxon>Nitrosococcus</taxon>
    </lineage>
</organism>
<dbReference type="AlphaFoldDB" id="A0A4P7BXF8"/>
<protein>
    <submittedName>
        <fullName evidence="8">IS5 family transposase</fullName>
    </submittedName>
</protein>
<dbReference type="InterPro" id="IPR008490">
    <property type="entry name" value="Transposase_InsH_N"/>
</dbReference>
<keyword evidence="4" id="KW-0238">DNA-binding</keyword>
<evidence type="ECO:0000256" key="5">
    <source>
        <dbReference type="ARBA" id="ARBA00023172"/>
    </source>
</evidence>
<dbReference type="EMBL" id="CP038033">
    <property type="protein sequence ID" value="QBQ54838.1"/>
    <property type="molecule type" value="Genomic_DNA"/>
</dbReference>
<dbReference type="KEGG" id="nwr:E3U44_10190"/>
<dbReference type="PANTHER" id="PTHR35604">
    <property type="entry name" value="TRANSPOSASE INSH FOR INSERTION SEQUENCE ELEMENT IS5A-RELATED"/>
    <property type="match status" value="1"/>
</dbReference>
<keyword evidence="5" id="KW-0233">DNA recombination</keyword>